<evidence type="ECO:0000256" key="4">
    <source>
        <dbReference type="ARBA" id="ARBA00022737"/>
    </source>
</evidence>
<dbReference type="InterPro" id="IPR002544">
    <property type="entry name" value="FMRFamid-related_peptide-like"/>
</dbReference>
<protein>
    <recommendedName>
        <fullName evidence="11">FMRFamide-related peptides</fullName>
    </recommendedName>
</protein>
<dbReference type="PANTHER" id="PTHR20986:SF22">
    <property type="entry name" value="FMRFAMIDE-RELATED PEPTIDES"/>
    <property type="match status" value="1"/>
</dbReference>
<evidence type="ECO:0000256" key="8">
    <source>
        <dbReference type="SAM" id="SignalP"/>
    </source>
</evidence>
<keyword evidence="8" id="KW-0732">Signal</keyword>
<keyword evidence="10" id="KW-1185">Reference proteome</keyword>
<comment type="caution">
    <text evidence="9">The sequence shown here is derived from an EMBL/GenBank/DDBJ whole genome shotgun (WGS) entry which is preliminary data.</text>
</comment>
<feature type="signal peptide" evidence="8">
    <location>
        <begin position="1"/>
        <end position="20"/>
    </location>
</feature>
<evidence type="ECO:0000256" key="5">
    <source>
        <dbReference type="ARBA" id="ARBA00022815"/>
    </source>
</evidence>
<accession>A0A0L0BTP1</accession>
<dbReference type="GO" id="GO:0005576">
    <property type="term" value="C:extracellular region"/>
    <property type="evidence" value="ECO:0007669"/>
    <property type="project" value="UniProtKB-SubCell"/>
</dbReference>
<dbReference type="OrthoDB" id="5813613at2759"/>
<name>A0A0L0BTP1_LUCCU</name>
<evidence type="ECO:0000313" key="10">
    <source>
        <dbReference type="Proteomes" id="UP000037069"/>
    </source>
</evidence>
<evidence type="ECO:0000313" key="9">
    <source>
        <dbReference type="EMBL" id="KNC23450.1"/>
    </source>
</evidence>
<evidence type="ECO:0000256" key="2">
    <source>
        <dbReference type="ARBA" id="ARBA00006356"/>
    </source>
</evidence>
<feature type="non-terminal residue" evidence="9">
    <location>
        <position position="1"/>
    </location>
</feature>
<comment type="similarity">
    <text evidence="2">Belongs to the FARP (FMRFamide related peptide) family.</text>
</comment>
<evidence type="ECO:0000256" key="3">
    <source>
        <dbReference type="ARBA" id="ARBA00022525"/>
    </source>
</evidence>
<dbReference type="Pfam" id="PF01581">
    <property type="entry name" value="FARP"/>
    <property type="match status" value="14"/>
</dbReference>
<keyword evidence="5" id="KW-0027">Amidation</keyword>
<evidence type="ECO:0000256" key="6">
    <source>
        <dbReference type="ARBA" id="ARBA00023320"/>
    </source>
</evidence>
<sequence length="477" mass="55699">FSFNKVLFLALQLCYTQTLSKVVNDPQYGINSLNDKLNDYTQLLPPTPEYSNENEEFDDDDFSIADINDDDIPSIQTIDDKMELKFRQPIEGVNIDYARNAVVLKFHKNNAKSMMKMNTLESEKKKSVQDNFIRFGKRSYEEFPLVNSLDEGFGLKNAGMRLERSHQTARDARGDNFMRFGRSANTKNDFMRFGRGGNDFMRFGRSPTQDFMRFGRAAASDNFMRFGRQANQDFMRFGRAAGQDFMRFGRSPSQDFMRFGRSPSQDFMRFGRSPSQDFMRFGRSPSQDFMRFGRTPSQDFMRFGRAPSQDFMRFGRAGQDNFMRFGRNPQQDFMRFGRTPQQDFMRFGRNTPKIPQNFMRYSRPDNFMRFGRTPPQPSDNFIRFGKSIEKSNDKNSSQPLLGKNELKQAVKLIHEADKNADNENPVDKAIKVLFDKHQQQDQDDKVHSNELNLDSSNQHNDNNDNTELDSDLDYFLK</sequence>
<feature type="non-terminal residue" evidence="9">
    <location>
        <position position="477"/>
    </location>
</feature>
<feature type="compositionally biased region" description="Basic and acidic residues" evidence="7">
    <location>
        <begin position="437"/>
        <end position="448"/>
    </location>
</feature>
<dbReference type="AlphaFoldDB" id="A0A0L0BTP1"/>
<feature type="chain" id="PRO_5005535184" description="FMRFamide-related peptides" evidence="8">
    <location>
        <begin position="21"/>
        <end position="477"/>
    </location>
</feature>
<organism evidence="9 10">
    <name type="scientific">Lucilia cuprina</name>
    <name type="common">Green bottle fly</name>
    <name type="synonym">Australian sheep blowfly</name>
    <dbReference type="NCBI Taxonomy" id="7375"/>
    <lineage>
        <taxon>Eukaryota</taxon>
        <taxon>Metazoa</taxon>
        <taxon>Ecdysozoa</taxon>
        <taxon>Arthropoda</taxon>
        <taxon>Hexapoda</taxon>
        <taxon>Insecta</taxon>
        <taxon>Pterygota</taxon>
        <taxon>Neoptera</taxon>
        <taxon>Endopterygota</taxon>
        <taxon>Diptera</taxon>
        <taxon>Brachycera</taxon>
        <taxon>Muscomorpha</taxon>
        <taxon>Oestroidea</taxon>
        <taxon>Calliphoridae</taxon>
        <taxon>Luciliinae</taxon>
        <taxon>Lucilia</taxon>
    </lineage>
</organism>
<evidence type="ECO:0000256" key="7">
    <source>
        <dbReference type="SAM" id="MobiDB-lite"/>
    </source>
</evidence>
<reference evidence="9 10" key="1">
    <citation type="journal article" date="2015" name="Nat. Commun.">
        <title>Lucilia cuprina genome unlocks parasitic fly biology to underpin future interventions.</title>
        <authorList>
            <person name="Anstead C.A."/>
            <person name="Korhonen P.K."/>
            <person name="Young N.D."/>
            <person name="Hall R.S."/>
            <person name="Jex A.R."/>
            <person name="Murali S.C."/>
            <person name="Hughes D.S."/>
            <person name="Lee S.F."/>
            <person name="Perry T."/>
            <person name="Stroehlein A.J."/>
            <person name="Ansell B.R."/>
            <person name="Breugelmans B."/>
            <person name="Hofmann A."/>
            <person name="Qu J."/>
            <person name="Dugan S."/>
            <person name="Lee S.L."/>
            <person name="Chao H."/>
            <person name="Dinh H."/>
            <person name="Han Y."/>
            <person name="Doddapaneni H.V."/>
            <person name="Worley K.C."/>
            <person name="Muzny D.M."/>
            <person name="Ioannidis P."/>
            <person name="Waterhouse R.M."/>
            <person name="Zdobnov E.M."/>
            <person name="James P.J."/>
            <person name="Bagnall N.H."/>
            <person name="Kotze A.C."/>
            <person name="Gibbs R.A."/>
            <person name="Richards S."/>
            <person name="Batterham P."/>
            <person name="Gasser R.B."/>
        </authorList>
    </citation>
    <scope>NUCLEOTIDE SEQUENCE [LARGE SCALE GENOMIC DNA]</scope>
    <source>
        <strain evidence="9 10">LS</strain>
        <tissue evidence="9">Full body</tissue>
    </source>
</reference>
<dbReference type="EMBL" id="JRES01001351">
    <property type="protein sequence ID" value="KNC23450.1"/>
    <property type="molecule type" value="Genomic_DNA"/>
</dbReference>
<gene>
    <name evidence="9" type="ORF">FF38_13363</name>
</gene>
<comment type="subcellular location">
    <subcellularLocation>
        <location evidence="1">Secreted</location>
    </subcellularLocation>
</comment>
<evidence type="ECO:0008006" key="11">
    <source>
        <dbReference type="Google" id="ProtNLM"/>
    </source>
</evidence>
<keyword evidence="3" id="KW-0964">Secreted</keyword>
<keyword evidence="4" id="KW-0677">Repeat</keyword>
<dbReference type="PANTHER" id="PTHR20986">
    <property type="entry name" value="FMRFAMIDE-RELATED PEPTIDES"/>
    <property type="match status" value="1"/>
</dbReference>
<dbReference type="STRING" id="7375.A0A0L0BTP1"/>
<feature type="compositionally biased region" description="Low complexity" evidence="7">
    <location>
        <begin position="451"/>
        <end position="463"/>
    </location>
</feature>
<dbReference type="Proteomes" id="UP000037069">
    <property type="component" value="Unassembled WGS sequence"/>
</dbReference>
<keyword evidence="6" id="KW-0527">Neuropeptide</keyword>
<dbReference type="GO" id="GO:0007218">
    <property type="term" value="P:neuropeptide signaling pathway"/>
    <property type="evidence" value="ECO:0007669"/>
    <property type="project" value="UniProtKB-KW"/>
</dbReference>
<feature type="region of interest" description="Disordered" evidence="7">
    <location>
        <begin position="437"/>
        <end position="472"/>
    </location>
</feature>
<dbReference type="InterPro" id="IPR051041">
    <property type="entry name" value="FMRFamide-related_np"/>
</dbReference>
<evidence type="ECO:0000256" key="1">
    <source>
        <dbReference type="ARBA" id="ARBA00004613"/>
    </source>
</evidence>
<proteinExistence type="inferred from homology"/>